<protein>
    <submittedName>
        <fullName evidence="1">Uncharacterized protein</fullName>
    </submittedName>
</protein>
<evidence type="ECO:0000313" key="1">
    <source>
        <dbReference type="EMBL" id="KAI8551904.1"/>
    </source>
</evidence>
<reference evidence="1" key="1">
    <citation type="submission" date="2022-02" db="EMBL/GenBank/DDBJ databases">
        <title>Plant Genome Project.</title>
        <authorList>
            <person name="Zhang R.-G."/>
        </authorList>
    </citation>
    <scope>NUCLEOTIDE SEQUENCE</scope>
    <source>
        <strain evidence="1">AT1</strain>
    </source>
</reference>
<sequence length="746" mass="81279">MIPARKMVTRSSMAGLIASSSRGLALGQQPNMTDGQFNSLHIGQGTEENRLERNRDDEFDSLSGSENGPEGGSDVDDDPEDSNGRKNKKKRRYHRHTQHQIQTMEAFFKECPHPDDKQRRELGLDLGLKPLQIKFWFQNKRTQLKMQHERHENSQLRVENERLRIDNMRYKEALNNAACPACGGPTALAELSFEEHQLRIENSRLRDEVEKIAAMAAQYTGKSMLNFTMDSPPVNEQGVGGELPYGAGDIFRSTGGPTGYQVDKQLILELAGVAMEELIRMAQIGEPLWVPGIDNSSCGFVLNEEEYFRAFSGGFGRRLPALKSEASRAIGIVMMSPSNLAEILMDVNQWSTVFTGIVTRAMILEVLSTRVGGNCNGTMQVMSAEFQVLSPVVPTRETLFVRYCKHHGDGSWAVVDFSPDSLHPSALARCRRRPSGCLIQEMPNGYSKVTWVEHVEVDDSGTHNIYKPLVNSGLAFGAKRWTSTLERQCERFASAMATNVPPNDLSNTGGRRSMLKLAERMVISFCGGVGASTAQTWTALSGSGADDVRVMTQKSVNNPGRPSGVVISAATSFWLPVAPKRVFGFLRNESFRTEWDILCNGGVVEEIAHVSNGREIGNCVSLIRVNGVDGDQSNMLIIQESCCDPTGSFVVYAPVDVQAIEMVLGGGDPDYVALLPSGFSILPDGPPNQQGGSTGGSGGTLITAAFQILVDSAPDAKLALGTVTTVNNLIACTVERLKAAVGSRLA</sequence>
<keyword evidence="2" id="KW-1185">Reference proteome</keyword>
<proteinExistence type="predicted"/>
<organism evidence="1 2">
    <name type="scientific">Rhododendron molle</name>
    <name type="common">Chinese azalea</name>
    <name type="synonym">Azalea mollis</name>
    <dbReference type="NCBI Taxonomy" id="49168"/>
    <lineage>
        <taxon>Eukaryota</taxon>
        <taxon>Viridiplantae</taxon>
        <taxon>Streptophyta</taxon>
        <taxon>Embryophyta</taxon>
        <taxon>Tracheophyta</taxon>
        <taxon>Spermatophyta</taxon>
        <taxon>Magnoliopsida</taxon>
        <taxon>eudicotyledons</taxon>
        <taxon>Gunneridae</taxon>
        <taxon>Pentapetalae</taxon>
        <taxon>asterids</taxon>
        <taxon>Ericales</taxon>
        <taxon>Ericaceae</taxon>
        <taxon>Ericoideae</taxon>
        <taxon>Rhodoreae</taxon>
        <taxon>Rhododendron</taxon>
    </lineage>
</organism>
<accession>A0ACC0NGI6</accession>
<gene>
    <name evidence="1" type="ORF">RHMOL_Rhmol06G0223400</name>
</gene>
<comment type="caution">
    <text evidence="1">The sequence shown here is derived from an EMBL/GenBank/DDBJ whole genome shotgun (WGS) entry which is preliminary data.</text>
</comment>
<dbReference type="EMBL" id="CM046393">
    <property type="protein sequence ID" value="KAI8551904.1"/>
    <property type="molecule type" value="Genomic_DNA"/>
</dbReference>
<dbReference type="Proteomes" id="UP001062846">
    <property type="component" value="Chromosome 6"/>
</dbReference>
<evidence type="ECO:0000313" key="2">
    <source>
        <dbReference type="Proteomes" id="UP001062846"/>
    </source>
</evidence>
<name>A0ACC0NGI6_RHOML</name>